<comment type="caution">
    <text evidence="3">Lacks conserved residue(s) required for the propagation of feature annotation.</text>
</comment>
<dbReference type="Proteomes" id="UP000085678">
    <property type="component" value="Unplaced"/>
</dbReference>
<dbReference type="GO" id="GO:0005615">
    <property type="term" value="C:extracellular space"/>
    <property type="evidence" value="ECO:0007669"/>
    <property type="project" value="TreeGrafter"/>
</dbReference>
<reference evidence="6" key="1">
    <citation type="submission" date="2025-08" db="UniProtKB">
        <authorList>
            <consortium name="RefSeq"/>
        </authorList>
    </citation>
    <scope>IDENTIFICATION</scope>
    <source>
        <tissue evidence="6">Gonads</tissue>
    </source>
</reference>
<sequence length="182" mass="21235">FSGTGSVVYNGSLYYADYDTSLKRYDLSRGTVVARNHIRHSSLYLYNRGGRTYIDLNVDEKGMWAVYTTDKDNGYLIISKLDPENLSILKTWRTNRLKTTVSNVFFVCGVMYTMDSYQFRLPGEKQYVFDTETGKEYYQKIAVPSKYGAIYQLSYNPRERMIFAWDNGHLLTYPLQFLPDFS</sequence>
<name>A0A1S3JHY4_LINAN</name>
<organism evidence="5 6">
    <name type="scientific">Lingula anatina</name>
    <name type="common">Brachiopod</name>
    <name type="synonym">Lingula unguis</name>
    <dbReference type="NCBI Taxonomy" id="7574"/>
    <lineage>
        <taxon>Eukaryota</taxon>
        <taxon>Metazoa</taxon>
        <taxon>Spiralia</taxon>
        <taxon>Lophotrochozoa</taxon>
        <taxon>Brachiopoda</taxon>
        <taxon>Linguliformea</taxon>
        <taxon>Lingulata</taxon>
        <taxon>Lingulida</taxon>
        <taxon>Linguloidea</taxon>
        <taxon>Lingulidae</taxon>
        <taxon>Lingula</taxon>
    </lineage>
</organism>
<evidence type="ECO:0000256" key="3">
    <source>
        <dbReference type="PROSITE-ProRule" id="PRU00446"/>
    </source>
</evidence>
<dbReference type="SUPFAM" id="SSF50998">
    <property type="entry name" value="Quinoprotein alcohol dehydrogenase-like"/>
    <property type="match status" value="1"/>
</dbReference>
<comment type="subcellular location">
    <subcellularLocation>
        <location evidence="1">Secreted</location>
    </subcellularLocation>
</comment>
<dbReference type="InterPro" id="IPR050605">
    <property type="entry name" value="Olfactomedin-like_domain"/>
</dbReference>
<dbReference type="GeneID" id="106173241"/>
<protein>
    <submittedName>
        <fullName evidence="6">Noelin-like</fullName>
    </submittedName>
</protein>
<feature type="domain" description="Olfactomedin-like" evidence="4">
    <location>
        <begin position="1"/>
        <end position="179"/>
    </location>
</feature>
<dbReference type="PROSITE" id="PS51132">
    <property type="entry name" value="OLF"/>
    <property type="match status" value="1"/>
</dbReference>
<dbReference type="InParanoid" id="A0A1S3JHY4"/>
<dbReference type="AlphaFoldDB" id="A0A1S3JHY4"/>
<dbReference type="OrthoDB" id="6058931at2759"/>
<accession>A0A1S3JHY4</accession>
<keyword evidence="5" id="KW-1185">Reference proteome</keyword>
<evidence type="ECO:0000256" key="1">
    <source>
        <dbReference type="ARBA" id="ARBA00004613"/>
    </source>
</evidence>
<dbReference type="KEGG" id="lak:106173241"/>
<dbReference type="PANTHER" id="PTHR23192:SF87">
    <property type="entry name" value="AMASSIN-3"/>
    <property type="match status" value="1"/>
</dbReference>
<evidence type="ECO:0000259" key="4">
    <source>
        <dbReference type="PROSITE" id="PS51132"/>
    </source>
</evidence>
<keyword evidence="2" id="KW-0964">Secreted</keyword>
<evidence type="ECO:0000313" key="5">
    <source>
        <dbReference type="Proteomes" id="UP000085678"/>
    </source>
</evidence>
<dbReference type="PANTHER" id="PTHR23192">
    <property type="entry name" value="OLFACTOMEDIN-RELATED"/>
    <property type="match status" value="1"/>
</dbReference>
<evidence type="ECO:0000256" key="2">
    <source>
        <dbReference type="ARBA" id="ARBA00022525"/>
    </source>
</evidence>
<dbReference type="InterPro" id="IPR011047">
    <property type="entry name" value="Quinoprotein_ADH-like_sf"/>
</dbReference>
<dbReference type="RefSeq" id="XP_013409746.2">
    <property type="nucleotide sequence ID" value="XM_013554292.2"/>
</dbReference>
<dbReference type="InterPro" id="IPR003112">
    <property type="entry name" value="Olfac-like_dom"/>
</dbReference>
<dbReference type="SMART" id="SM00284">
    <property type="entry name" value="OLF"/>
    <property type="match status" value="1"/>
</dbReference>
<feature type="non-terminal residue" evidence="6">
    <location>
        <position position="1"/>
    </location>
</feature>
<proteinExistence type="predicted"/>
<dbReference type="Pfam" id="PF02191">
    <property type="entry name" value="OLF"/>
    <property type="match status" value="1"/>
</dbReference>
<evidence type="ECO:0000313" key="6">
    <source>
        <dbReference type="RefSeq" id="XP_013409746.2"/>
    </source>
</evidence>
<dbReference type="GO" id="GO:0007165">
    <property type="term" value="P:signal transduction"/>
    <property type="evidence" value="ECO:0007669"/>
    <property type="project" value="TreeGrafter"/>
</dbReference>
<gene>
    <name evidence="6" type="primary">LOC106173241</name>
</gene>